<dbReference type="InterPro" id="IPR036388">
    <property type="entry name" value="WH-like_DNA-bd_sf"/>
</dbReference>
<dbReference type="InterPro" id="IPR041617">
    <property type="entry name" value="TPR_MalT"/>
</dbReference>
<keyword evidence="7" id="KW-1185">Reference proteome</keyword>
<proteinExistence type="predicted"/>
<dbReference type="EMBL" id="BNJK01000001">
    <property type="protein sequence ID" value="GHO93966.1"/>
    <property type="molecule type" value="Genomic_DNA"/>
</dbReference>
<protein>
    <submittedName>
        <fullName evidence="6">LuxR family transcriptional regulator</fullName>
    </submittedName>
</protein>
<evidence type="ECO:0000256" key="2">
    <source>
        <dbReference type="ARBA" id="ARBA00023125"/>
    </source>
</evidence>
<evidence type="ECO:0000313" key="7">
    <source>
        <dbReference type="Proteomes" id="UP000597444"/>
    </source>
</evidence>
<gene>
    <name evidence="6" type="ORF">KSF_040140</name>
</gene>
<feature type="domain" description="HTH luxR-type" evidence="5">
    <location>
        <begin position="955"/>
        <end position="1020"/>
    </location>
</feature>
<dbReference type="AlphaFoldDB" id="A0A8J3IRB8"/>
<keyword evidence="4" id="KW-0175">Coiled coil</keyword>
<dbReference type="InterPro" id="IPR000792">
    <property type="entry name" value="Tscrpt_reg_LuxR_C"/>
</dbReference>
<dbReference type="Pfam" id="PF00196">
    <property type="entry name" value="GerE"/>
    <property type="match status" value="1"/>
</dbReference>
<keyword evidence="3" id="KW-0804">Transcription</keyword>
<dbReference type="Gene3D" id="1.25.40.10">
    <property type="entry name" value="Tetratricopeptide repeat domain"/>
    <property type="match status" value="1"/>
</dbReference>
<dbReference type="SUPFAM" id="SSF52540">
    <property type="entry name" value="P-loop containing nucleoside triphosphate hydrolases"/>
    <property type="match status" value="1"/>
</dbReference>
<keyword evidence="2" id="KW-0238">DNA-binding</keyword>
<dbReference type="PRINTS" id="PR00038">
    <property type="entry name" value="HTHLUXR"/>
</dbReference>
<dbReference type="Pfam" id="PF17874">
    <property type="entry name" value="TPR_MalT"/>
    <property type="match status" value="1"/>
</dbReference>
<dbReference type="Gene3D" id="1.10.10.10">
    <property type="entry name" value="Winged helix-like DNA-binding domain superfamily/Winged helix DNA-binding domain"/>
    <property type="match status" value="1"/>
</dbReference>
<dbReference type="PANTHER" id="PTHR44688:SF16">
    <property type="entry name" value="DNA-BINDING TRANSCRIPTIONAL ACTIVATOR DEVR_DOSR"/>
    <property type="match status" value="1"/>
</dbReference>
<sequence length="1022" mass="116033">MPRTAQWVLRWSSERDSYELLGQGNVCVLQGKSEWLLDWLMAHSSFSFQGKQGRVSLLKEARSRGEEGYWYAYRSYRRQTLKKYAGRSADLTVDRLETVARALTNEGEKLEQQPVSLIQRVPLLPTKLHPPRQQSRLVARERLLARLDSGLAYKCTLLSAPAGFGKTTLVSQWIADRCEKRMLLPVAWVSLEARDNSLSLFWRSLITACQLFDSAIGQSSLELLDRSQKPSAEPLSFDRLLAAFVNDLVQLADRRVLILEDYHVIASAQIHETLMDFIDHLPPSLHVVIVTRSDPPLPLARWRAQNDAYELRAIDLRFSSTEAQVFLKQNFSLQLATAALQRFLQRTEGWVAGMKLTVLALQGRDDPQEIEHFLSTFSGSHRHILEYLVIEVLNAQPEPLQTFLLQSSLLDSLTGTLCDAITGRHDSVLLLEQLERTNLFLLALDGSGHWYRYYALFAEAMRHEARRRLDGESIHTIYMRASLWYEQQEMWTEAIEAALSIHDFLRAARLIERVVEKRETPYQMHLLRGWLEQLPEAILHEHPTLDFALAVTLLFTLDRSAPASRPLIEAPLKKSAHYWRSAGNDERLGIVLAFHSLLVFWQGDYKESSIIAKQALELLPAHEVDARGMSLLNVGLLELLMGRLQVARQVFTEARSCCEAAKNLYSTLAALIALGEICYRQGELHQAEQFYQQVLRKTEDGRALDDRGHALAGRAQLSYEWNRLELAEQQGREALAIGKQLSLESLLVVASLVLAQIHVARGEVEQAMSLLQEAIAQAKKPRYQRELHLYQARLALLSGDVNAVQRWEASMQQASDDLFRLQQEQEALLQARLLISQGEAEAALSLLDCWLAEAREMKRARSEIEILLQQALAYGCLNDQPRAGQALLQALEQARPEGCQRVFLDEGRPIEVLLRSLLAEMRAQRRSSSLRSSLLAYMRLLLFAFQGYQAEGVHRDGVVRVLSPQEQRVLRLLVAGNSGPEIAEELVVSINTVKTQVKSIYRKLNVTSRQEAHEVAHLLHLL</sequence>
<dbReference type="SUPFAM" id="SSF48452">
    <property type="entry name" value="TPR-like"/>
    <property type="match status" value="1"/>
</dbReference>
<dbReference type="RefSeq" id="WP_220204729.1">
    <property type="nucleotide sequence ID" value="NZ_BNJK01000001.1"/>
</dbReference>
<dbReference type="SMART" id="SM00421">
    <property type="entry name" value="HTH_LUXR"/>
    <property type="match status" value="1"/>
</dbReference>
<evidence type="ECO:0000256" key="4">
    <source>
        <dbReference type="SAM" id="Coils"/>
    </source>
</evidence>
<reference evidence="6" key="1">
    <citation type="submission" date="2020-10" db="EMBL/GenBank/DDBJ databases">
        <title>Taxonomic study of unclassified bacteria belonging to the class Ktedonobacteria.</title>
        <authorList>
            <person name="Yabe S."/>
            <person name="Wang C.M."/>
            <person name="Zheng Y."/>
            <person name="Sakai Y."/>
            <person name="Cavaletti L."/>
            <person name="Monciardini P."/>
            <person name="Donadio S."/>
        </authorList>
    </citation>
    <scope>NUCLEOTIDE SEQUENCE</scope>
    <source>
        <strain evidence="6">ID150040</strain>
    </source>
</reference>
<dbReference type="CDD" id="cd06170">
    <property type="entry name" value="LuxR_C_like"/>
    <property type="match status" value="1"/>
</dbReference>
<dbReference type="InterPro" id="IPR027417">
    <property type="entry name" value="P-loop_NTPase"/>
</dbReference>
<accession>A0A8J3IRB8</accession>
<comment type="caution">
    <text evidence="6">The sequence shown here is derived from an EMBL/GenBank/DDBJ whole genome shotgun (WGS) entry which is preliminary data.</text>
</comment>
<name>A0A8J3IRB8_9CHLR</name>
<evidence type="ECO:0000256" key="1">
    <source>
        <dbReference type="ARBA" id="ARBA00023015"/>
    </source>
</evidence>
<organism evidence="6 7">
    <name type="scientific">Reticulibacter mediterranei</name>
    <dbReference type="NCBI Taxonomy" id="2778369"/>
    <lineage>
        <taxon>Bacteria</taxon>
        <taxon>Bacillati</taxon>
        <taxon>Chloroflexota</taxon>
        <taxon>Ktedonobacteria</taxon>
        <taxon>Ktedonobacterales</taxon>
        <taxon>Reticulibacteraceae</taxon>
        <taxon>Reticulibacter</taxon>
    </lineage>
</organism>
<dbReference type="InterPro" id="IPR059106">
    <property type="entry name" value="WHD_MalT"/>
</dbReference>
<dbReference type="InterPro" id="IPR019734">
    <property type="entry name" value="TPR_rpt"/>
</dbReference>
<evidence type="ECO:0000256" key="3">
    <source>
        <dbReference type="ARBA" id="ARBA00023163"/>
    </source>
</evidence>
<dbReference type="PROSITE" id="PS50043">
    <property type="entry name" value="HTH_LUXR_2"/>
    <property type="match status" value="1"/>
</dbReference>
<feature type="coiled-coil region" evidence="4">
    <location>
        <begin position="804"/>
        <end position="831"/>
    </location>
</feature>
<dbReference type="SMART" id="SM00028">
    <property type="entry name" value="TPR"/>
    <property type="match status" value="4"/>
</dbReference>
<dbReference type="GO" id="GO:0003677">
    <property type="term" value="F:DNA binding"/>
    <property type="evidence" value="ECO:0007669"/>
    <property type="project" value="UniProtKB-KW"/>
</dbReference>
<dbReference type="Gene3D" id="3.40.50.300">
    <property type="entry name" value="P-loop containing nucleotide triphosphate hydrolases"/>
    <property type="match status" value="1"/>
</dbReference>
<dbReference type="GO" id="GO:0006355">
    <property type="term" value="P:regulation of DNA-templated transcription"/>
    <property type="evidence" value="ECO:0007669"/>
    <property type="project" value="InterPro"/>
</dbReference>
<dbReference type="Proteomes" id="UP000597444">
    <property type="component" value="Unassembled WGS sequence"/>
</dbReference>
<dbReference type="PANTHER" id="PTHR44688">
    <property type="entry name" value="DNA-BINDING TRANSCRIPTIONAL ACTIVATOR DEVR_DOSR"/>
    <property type="match status" value="1"/>
</dbReference>
<dbReference type="SUPFAM" id="SSF46894">
    <property type="entry name" value="C-terminal effector domain of the bipartite response regulators"/>
    <property type="match status" value="1"/>
</dbReference>
<evidence type="ECO:0000313" key="6">
    <source>
        <dbReference type="EMBL" id="GHO93966.1"/>
    </source>
</evidence>
<dbReference type="InterPro" id="IPR011990">
    <property type="entry name" value="TPR-like_helical_dom_sf"/>
</dbReference>
<evidence type="ECO:0000259" key="5">
    <source>
        <dbReference type="PROSITE" id="PS50043"/>
    </source>
</evidence>
<dbReference type="Pfam" id="PF25873">
    <property type="entry name" value="WHD_MalT"/>
    <property type="match status" value="1"/>
</dbReference>
<dbReference type="InterPro" id="IPR016032">
    <property type="entry name" value="Sig_transdc_resp-reg_C-effctor"/>
</dbReference>
<keyword evidence="1" id="KW-0805">Transcription regulation</keyword>